<dbReference type="Gene3D" id="1.20.58.120">
    <property type="entry name" value="BAG domain"/>
    <property type="match status" value="1"/>
</dbReference>
<keyword evidence="3" id="KW-1185">Reference proteome</keyword>
<organism evidence="3">
    <name type="scientific">Caenorhabditis remanei</name>
    <name type="common">Caenorhabditis vulgaris</name>
    <dbReference type="NCBI Taxonomy" id="31234"/>
    <lineage>
        <taxon>Eukaryota</taxon>
        <taxon>Metazoa</taxon>
        <taxon>Ecdysozoa</taxon>
        <taxon>Nematoda</taxon>
        <taxon>Chromadorea</taxon>
        <taxon>Rhabditida</taxon>
        <taxon>Rhabditina</taxon>
        <taxon>Rhabditomorpha</taxon>
        <taxon>Rhabditoidea</taxon>
        <taxon>Rhabditidae</taxon>
        <taxon>Peloderinae</taxon>
        <taxon>Caenorhabditis</taxon>
    </lineage>
</organism>
<proteinExistence type="predicted"/>
<dbReference type="InterPro" id="IPR029071">
    <property type="entry name" value="Ubiquitin-like_domsf"/>
</dbReference>
<dbReference type="PIRSF" id="PIRSF037029">
    <property type="entry name" value="BAG_1"/>
    <property type="match status" value="1"/>
</dbReference>
<dbReference type="SMART" id="SM00264">
    <property type="entry name" value="BAG"/>
    <property type="match status" value="1"/>
</dbReference>
<dbReference type="Gene3D" id="3.10.20.90">
    <property type="entry name" value="Phosphatidylinositol 3-kinase Catalytic Subunit, Chain A, domain 1"/>
    <property type="match status" value="1"/>
</dbReference>
<dbReference type="Pfam" id="PF02179">
    <property type="entry name" value="BAG"/>
    <property type="match status" value="1"/>
</dbReference>
<dbReference type="KEGG" id="crq:GCK72_002901"/>
<dbReference type="Proteomes" id="UP000008281">
    <property type="component" value="Unassembled WGS sequence"/>
</dbReference>
<dbReference type="HOGENOM" id="CLU_1316430_0_0_1"/>
<reference evidence="2" key="1">
    <citation type="submission" date="2007-07" db="EMBL/GenBank/DDBJ databases">
        <title>PCAP assembly of the Caenorhabditis remanei genome.</title>
        <authorList>
            <consortium name="The Caenorhabditis remanei Sequencing Consortium"/>
            <person name="Wilson R.K."/>
        </authorList>
    </citation>
    <scope>NUCLEOTIDE SEQUENCE [LARGE SCALE GENOMIC DNA]</scope>
    <source>
        <strain evidence="2">PB4641</strain>
    </source>
</reference>
<dbReference type="SUPFAM" id="SSF63491">
    <property type="entry name" value="BAG domain"/>
    <property type="match status" value="1"/>
</dbReference>
<dbReference type="InterPro" id="IPR000626">
    <property type="entry name" value="Ubiquitin-like_dom"/>
</dbReference>
<name>E3MXL8_CAERE</name>
<dbReference type="CTD" id="9817608"/>
<protein>
    <recommendedName>
        <fullName evidence="1">BAG family molecular chaperone regulator 1</fullName>
    </recommendedName>
</protein>
<dbReference type="FunCoup" id="E3MXL8">
    <property type="interactions" value="1081"/>
</dbReference>
<dbReference type="AlphaFoldDB" id="E3MXL8"/>
<dbReference type="eggNOG" id="ENOG502S5YF">
    <property type="taxonomic scope" value="Eukaryota"/>
</dbReference>
<dbReference type="EMBL" id="DS268492">
    <property type="protein sequence ID" value="EFP11721.1"/>
    <property type="molecule type" value="Genomic_DNA"/>
</dbReference>
<evidence type="ECO:0000313" key="3">
    <source>
        <dbReference type="Proteomes" id="UP000008281"/>
    </source>
</evidence>
<dbReference type="InterPro" id="IPR036533">
    <property type="entry name" value="BAG_dom_sf"/>
</dbReference>
<dbReference type="OrthoDB" id="417450at2759"/>
<dbReference type="GO" id="GO:0051087">
    <property type="term" value="F:protein-folding chaperone binding"/>
    <property type="evidence" value="ECO:0007669"/>
    <property type="project" value="InterPro"/>
</dbReference>
<sequence length="249" mass="28551">MKLTISNKKLSKNVFLLEKCFEFSFSFHLAPFSLIFFIPAMKITVSCSSVQTAVDILDEPEGEESIMTIGQLRERIASDNDVDVETMKLLHRGKFLQGEADVSLSTMNFKENDKIIVMGGKNAMADDAGFKMLMQYEKHNLSNLQKTYDVNLHDVADLERGFLEKPKQVEMGKKLEKKVKFFNEEAERHLETLDGMNIITDATPENQAKRNREKRKTLVNGIQTLLNQNDALLRRLEQYQKILNGEILE</sequence>
<dbReference type="OMA" id="YLNRCEH"/>
<dbReference type="STRING" id="31234.E3MXL8"/>
<dbReference type="RefSeq" id="XP_003099114.2">
    <property type="nucleotide sequence ID" value="XM_003099066.2"/>
</dbReference>
<dbReference type="SUPFAM" id="SSF54236">
    <property type="entry name" value="Ubiquitin-like"/>
    <property type="match status" value="1"/>
</dbReference>
<dbReference type="GeneID" id="9817608"/>
<dbReference type="InterPro" id="IPR003103">
    <property type="entry name" value="BAG_domain"/>
</dbReference>
<dbReference type="PROSITE" id="PS50053">
    <property type="entry name" value="UBIQUITIN_2"/>
    <property type="match status" value="1"/>
</dbReference>
<dbReference type="InterPro" id="IPR017093">
    <property type="entry name" value="BAG-1"/>
</dbReference>
<gene>
    <name evidence="2" type="primary">Cre-bag-1</name>
    <name evidence="2" type="ORF">CRE_27726</name>
</gene>
<evidence type="ECO:0000313" key="2">
    <source>
        <dbReference type="EMBL" id="EFP11721.1"/>
    </source>
</evidence>
<evidence type="ECO:0000256" key="1">
    <source>
        <dbReference type="ARBA" id="ARBA00022374"/>
    </source>
</evidence>
<dbReference type="PROSITE" id="PS51035">
    <property type="entry name" value="BAG"/>
    <property type="match status" value="1"/>
</dbReference>
<accession>E3MXL8</accession>